<dbReference type="GO" id="GO:0004563">
    <property type="term" value="F:beta-N-acetylhexosaminidase activity"/>
    <property type="evidence" value="ECO:0007669"/>
    <property type="project" value="UniProtKB-EC"/>
</dbReference>
<dbReference type="SUPFAM" id="SSF51445">
    <property type="entry name" value="(Trans)glycosidases"/>
    <property type="match status" value="1"/>
</dbReference>
<dbReference type="InterPro" id="IPR036962">
    <property type="entry name" value="Glyco_hydro_3_N_sf"/>
</dbReference>
<dbReference type="GO" id="GO:0009254">
    <property type="term" value="P:peptidoglycan turnover"/>
    <property type="evidence" value="ECO:0007669"/>
    <property type="project" value="TreeGrafter"/>
</dbReference>
<comment type="caution">
    <text evidence="7">The sequence shown here is derived from an EMBL/GenBank/DDBJ whole genome shotgun (WGS) entry which is preliminary data.</text>
</comment>
<protein>
    <recommendedName>
        <fullName evidence="3">beta-N-acetylhexosaminidase</fullName>
        <ecNumber evidence="3">3.2.1.52</ecNumber>
    </recommendedName>
</protein>
<dbReference type="InterPro" id="IPR017853">
    <property type="entry name" value="GH"/>
</dbReference>
<dbReference type="Pfam" id="PF00933">
    <property type="entry name" value="Glyco_hydro_3"/>
    <property type="match status" value="1"/>
</dbReference>
<feature type="domain" description="Glycoside hydrolase family 3 N-terminal" evidence="6">
    <location>
        <begin position="17"/>
        <end position="313"/>
    </location>
</feature>
<gene>
    <name evidence="7" type="ORF">IE331_02840</name>
</gene>
<comment type="similarity">
    <text evidence="2">Belongs to the glycosyl hydrolase 3 family.</text>
</comment>
<dbReference type="PANTHER" id="PTHR30480:SF13">
    <property type="entry name" value="BETA-HEXOSAMINIDASE"/>
    <property type="match status" value="1"/>
</dbReference>
<comment type="catalytic activity">
    <reaction evidence="1">
        <text>Hydrolysis of terminal non-reducing N-acetyl-D-hexosamine residues in N-acetyl-beta-D-hexosaminides.</text>
        <dbReference type="EC" id="3.2.1.52"/>
    </reaction>
</comment>
<dbReference type="PROSITE" id="PS00775">
    <property type="entry name" value="GLYCOSYL_HYDROL_F3"/>
    <property type="match status" value="1"/>
</dbReference>
<evidence type="ECO:0000259" key="6">
    <source>
        <dbReference type="Pfam" id="PF00933"/>
    </source>
</evidence>
<dbReference type="EC" id="3.2.1.52" evidence="3"/>
<dbReference type="InterPro" id="IPR019800">
    <property type="entry name" value="Glyco_hydro_3_AS"/>
</dbReference>
<evidence type="ECO:0000313" key="8">
    <source>
        <dbReference type="Proteomes" id="UP000616839"/>
    </source>
</evidence>
<evidence type="ECO:0000256" key="4">
    <source>
        <dbReference type="ARBA" id="ARBA00022801"/>
    </source>
</evidence>
<dbReference type="Gene3D" id="3.20.20.300">
    <property type="entry name" value="Glycoside hydrolase, family 3, N-terminal domain"/>
    <property type="match status" value="1"/>
</dbReference>
<keyword evidence="5" id="KW-0326">Glycosidase</keyword>
<evidence type="ECO:0000256" key="5">
    <source>
        <dbReference type="ARBA" id="ARBA00023295"/>
    </source>
</evidence>
<reference evidence="7" key="1">
    <citation type="submission" date="2020-09" db="EMBL/GenBank/DDBJ databases">
        <title>Nocardioides sp. strain MJB4 16S ribosomal RNA gene Genome sequencing and assembly.</title>
        <authorList>
            <person name="Kim I."/>
        </authorList>
    </citation>
    <scope>NUCLEOTIDE SEQUENCE</scope>
    <source>
        <strain evidence="7">MJB4</strain>
    </source>
</reference>
<dbReference type="AlphaFoldDB" id="A0A927K2M4"/>
<evidence type="ECO:0000256" key="1">
    <source>
        <dbReference type="ARBA" id="ARBA00001231"/>
    </source>
</evidence>
<sequence length="461" mass="46489">MTLPQLAGQVIVARYAGRGAPVDLVRRLHLGGVIAFSDNVSAPSAAAAANRTLRRAVGRPLLIGVDQEGGLVERVRGGATRFPAFMAAGAADDPGLTRAAARASGGELAGLGFDVVFAPVADVTSGPGDPTIGSRSPGSDPDLVSRHALAAARGLAAAGVVPVVKHFPGHGSVPADSHRVLPVQRRSLARLRQVDLRPFAAAVDAGLPAVMVGHLDVAAVDPGVPSSLSGPVLTGLLRGRLGFDGLVVTDALDMAAVRDRVRSRAVGTRALRAGADVVLMPRSPAAARAGIVGAVRSGRLPRERLEEAATRMLATLGHADRVRPRPTAPGSGAAASRRLSAAAVTVVAGPCSGRLVGDGVRVRGSDPAQVATFRAAARAAGLPLGAGTNVTLLGRGADPVRRGVAVALATPYVLGRSRAPVRIATFGSTPGAMSALVQVLLGRARAPGRLPVEVPGVRAGC</sequence>
<dbReference type="GO" id="GO:0005975">
    <property type="term" value="P:carbohydrate metabolic process"/>
    <property type="evidence" value="ECO:0007669"/>
    <property type="project" value="InterPro"/>
</dbReference>
<evidence type="ECO:0000256" key="2">
    <source>
        <dbReference type="ARBA" id="ARBA00005336"/>
    </source>
</evidence>
<dbReference type="Proteomes" id="UP000616839">
    <property type="component" value="Unassembled WGS sequence"/>
</dbReference>
<name>A0A927K2M4_9ACTN</name>
<organism evidence="7 8">
    <name type="scientific">Nocardioides donggukensis</name>
    <dbReference type="NCBI Taxonomy" id="2774019"/>
    <lineage>
        <taxon>Bacteria</taxon>
        <taxon>Bacillati</taxon>
        <taxon>Actinomycetota</taxon>
        <taxon>Actinomycetes</taxon>
        <taxon>Propionibacteriales</taxon>
        <taxon>Nocardioidaceae</taxon>
        <taxon>Nocardioides</taxon>
    </lineage>
</organism>
<dbReference type="PANTHER" id="PTHR30480">
    <property type="entry name" value="BETA-HEXOSAMINIDASE-RELATED"/>
    <property type="match status" value="1"/>
</dbReference>
<keyword evidence="8" id="KW-1185">Reference proteome</keyword>
<evidence type="ECO:0000313" key="7">
    <source>
        <dbReference type="EMBL" id="MBD8868551.1"/>
    </source>
</evidence>
<evidence type="ECO:0000256" key="3">
    <source>
        <dbReference type="ARBA" id="ARBA00012663"/>
    </source>
</evidence>
<accession>A0A927K2M4</accession>
<dbReference type="EMBL" id="JACYXZ010000001">
    <property type="protein sequence ID" value="MBD8868551.1"/>
    <property type="molecule type" value="Genomic_DNA"/>
</dbReference>
<proteinExistence type="inferred from homology"/>
<keyword evidence="4" id="KW-0378">Hydrolase</keyword>
<dbReference type="InterPro" id="IPR001764">
    <property type="entry name" value="Glyco_hydro_3_N"/>
</dbReference>
<dbReference type="InterPro" id="IPR050226">
    <property type="entry name" value="NagZ_Beta-hexosaminidase"/>
</dbReference>